<dbReference type="RefSeq" id="WP_107011526.1">
    <property type="nucleotide sequence ID" value="NZ_CP028136.1"/>
</dbReference>
<dbReference type="AlphaFoldDB" id="A0A2R3Z3D4"/>
<evidence type="ECO:0000313" key="2">
    <source>
        <dbReference type="Proteomes" id="UP000241507"/>
    </source>
</evidence>
<dbReference type="Proteomes" id="UP000241507">
    <property type="component" value="Chromosome"/>
</dbReference>
<reference evidence="2" key="1">
    <citation type="submission" date="2018-03" db="EMBL/GenBank/DDBJ databases">
        <title>Gramella fulva sp. nov., isolated from a dry surface of tidal flat.</title>
        <authorList>
            <person name="Hwang S.H."/>
            <person name="Hwang W.M."/>
            <person name="Kang K."/>
            <person name="Ahn T.-Y."/>
        </authorList>
    </citation>
    <scope>NUCLEOTIDE SEQUENCE [LARGE SCALE GENOMIC DNA]</scope>
    <source>
        <strain evidence="2">SH35</strain>
    </source>
</reference>
<dbReference type="KEGG" id="grs:C7S20_05415"/>
<accession>A0A2R3Z3D4</accession>
<sequence length="145" mass="17056">MSFKTSVPILSKEETKKFIKQIDLACRLLDAQVLKWVVEKFDLHELEDSPEFLKDAIDKLEFWKKKESSVQIKTVGSFETKCIACVFGKKVNGYLVSYFEEKPDGFKVHYERQFAVNFLLKEGQLTDIAWCHSFLYKEEMEQVQK</sequence>
<gene>
    <name evidence="1" type="ORF">C7S20_05415</name>
</gene>
<protein>
    <submittedName>
        <fullName evidence="1">Uncharacterized protein</fullName>
    </submittedName>
</protein>
<evidence type="ECO:0000313" key="1">
    <source>
        <dbReference type="EMBL" id="AVR44748.1"/>
    </source>
</evidence>
<dbReference type="EMBL" id="CP028136">
    <property type="protein sequence ID" value="AVR44748.1"/>
    <property type="molecule type" value="Genomic_DNA"/>
</dbReference>
<dbReference type="OrthoDB" id="1377160at2"/>
<proteinExistence type="predicted"/>
<name>A0A2R3Z3D4_9FLAO</name>
<keyword evidence="2" id="KW-1185">Reference proteome</keyword>
<organism evidence="1 2">
    <name type="scientific">Christiangramia fulva</name>
    <dbReference type="NCBI Taxonomy" id="2126553"/>
    <lineage>
        <taxon>Bacteria</taxon>
        <taxon>Pseudomonadati</taxon>
        <taxon>Bacteroidota</taxon>
        <taxon>Flavobacteriia</taxon>
        <taxon>Flavobacteriales</taxon>
        <taxon>Flavobacteriaceae</taxon>
        <taxon>Christiangramia</taxon>
    </lineage>
</organism>